<dbReference type="Proteomes" id="UP000887540">
    <property type="component" value="Unplaced"/>
</dbReference>
<feature type="coiled-coil region" evidence="1">
    <location>
        <begin position="38"/>
        <end position="65"/>
    </location>
</feature>
<name>A0A914CDL2_9BILA</name>
<proteinExistence type="predicted"/>
<reference evidence="3" key="1">
    <citation type="submission" date="2022-11" db="UniProtKB">
        <authorList>
            <consortium name="WormBaseParasite"/>
        </authorList>
    </citation>
    <scope>IDENTIFICATION</scope>
</reference>
<keyword evidence="2" id="KW-1185">Reference proteome</keyword>
<protein>
    <submittedName>
        <fullName evidence="3">Uncharacterized protein</fullName>
    </submittedName>
</protein>
<dbReference type="WBParaSite" id="ACRNAN_Path_832.g3175.t1">
    <property type="protein sequence ID" value="ACRNAN_Path_832.g3175.t1"/>
    <property type="gene ID" value="ACRNAN_Path_832.g3175"/>
</dbReference>
<organism evidence="2 3">
    <name type="scientific">Acrobeloides nanus</name>
    <dbReference type="NCBI Taxonomy" id="290746"/>
    <lineage>
        <taxon>Eukaryota</taxon>
        <taxon>Metazoa</taxon>
        <taxon>Ecdysozoa</taxon>
        <taxon>Nematoda</taxon>
        <taxon>Chromadorea</taxon>
        <taxon>Rhabditida</taxon>
        <taxon>Tylenchina</taxon>
        <taxon>Cephalobomorpha</taxon>
        <taxon>Cephaloboidea</taxon>
        <taxon>Cephalobidae</taxon>
        <taxon>Acrobeloides</taxon>
    </lineage>
</organism>
<dbReference type="Gene3D" id="1.20.5.340">
    <property type="match status" value="1"/>
</dbReference>
<evidence type="ECO:0000313" key="3">
    <source>
        <dbReference type="WBParaSite" id="ACRNAN_Path_832.g3175.t1"/>
    </source>
</evidence>
<accession>A0A914CDL2</accession>
<sequence>MELNNERAPDDPDAQGLVVINGKTGVHGRDYIIIDRRVDQIENAIAVVADRIEEVMAKLEEVEQHKIQESEFGNELDMDTQMNDFNNGLREMQHDKNKTE</sequence>
<keyword evidence="1" id="KW-0175">Coiled coil</keyword>
<evidence type="ECO:0000256" key="1">
    <source>
        <dbReference type="SAM" id="Coils"/>
    </source>
</evidence>
<evidence type="ECO:0000313" key="2">
    <source>
        <dbReference type="Proteomes" id="UP000887540"/>
    </source>
</evidence>
<dbReference type="AlphaFoldDB" id="A0A914CDL2"/>